<dbReference type="GO" id="GO:0005680">
    <property type="term" value="C:anaphase-promoting complex"/>
    <property type="evidence" value="ECO:0007669"/>
    <property type="project" value="TreeGrafter"/>
</dbReference>
<dbReference type="InterPro" id="IPR033010">
    <property type="entry name" value="Cdc20/Fizzy"/>
</dbReference>
<dbReference type="PROSITE" id="PS50082">
    <property type="entry name" value="WD_REPEATS_2"/>
    <property type="match status" value="2"/>
</dbReference>
<evidence type="ECO:0000313" key="9">
    <source>
        <dbReference type="Proteomes" id="UP001151582"/>
    </source>
</evidence>
<evidence type="ECO:0000256" key="5">
    <source>
        <dbReference type="PROSITE-ProRule" id="PRU00221"/>
    </source>
</evidence>
<dbReference type="PANTHER" id="PTHR19918">
    <property type="entry name" value="CELL DIVISION CYCLE 20 CDC20 FIZZY -RELATED"/>
    <property type="match status" value="1"/>
</dbReference>
<dbReference type="Proteomes" id="UP001151582">
    <property type="component" value="Unassembled WGS sequence"/>
</dbReference>
<dbReference type="Pfam" id="PF24807">
    <property type="entry name" value="WD40_CDC20-Fz"/>
    <property type="match status" value="1"/>
</dbReference>
<dbReference type="PROSITE" id="PS50294">
    <property type="entry name" value="WD_REPEATS_REGION"/>
    <property type="match status" value="1"/>
</dbReference>
<evidence type="ECO:0000256" key="3">
    <source>
        <dbReference type="ARBA" id="ARBA00022737"/>
    </source>
</evidence>
<dbReference type="SMART" id="SM00320">
    <property type="entry name" value="WD40"/>
    <property type="match status" value="6"/>
</dbReference>
<dbReference type="InterPro" id="IPR001680">
    <property type="entry name" value="WD40_rpt"/>
</dbReference>
<dbReference type="AlphaFoldDB" id="A0A9W8ED86"/>
<protein>
    <submittedName>
        <fullName evidence="8">Substrate-specific activator of APC-dependent proteolysis</fullName>
    </submittedName>
</protein>
<feature type="repeat" description="WD" evidence="5">
    <location>
        <begin position="390"/>
        <end position="434"/>
    </location>
</feature>
<comment type="similarity">
    <text evidence="1">Belongs to the WD repeat CDC20/Fizzy family.</text>
</comment>
<proteinExistence type="inferred from homology"/>
<feature type="compositionally biased region" description="Polar residues" evidence="6">
    <location>
        <begin position="167"/>
        <end position="176"/>
    </location>
</feature>
<gene>
    <name evidence="8" type="primary">CDH1</name>
    <name evidence="8" type="ORF">H4R34_002797</name>
</gene>
<sequence length="532" mass="59671">MNADQRHFSNPVPCQSAPCDIDSLASGTLGTDTNLAAWPTPATTPRKRLCHQTRGDRFIPYRSGRNLLAEFSLAAESPTYKRLRQTLPNWDEEQRMANQRYQALLQQELIGPNRSLCHEPLPLEPLTPNPFATSQPSSPSLLRFRSQPPTPTTPRTTVYNSPHHPKYTQSPLTPTGQRIACWTPPSGRRTIDKMPYRILDAPGIQDDFYLQLLDWSAKDVIAVALGPELYLWSGKSEQVTKLFALAYRQLICAVAWDPTRLAGMLHLDVTQGQSLITGAETGCLAVWEGATRQRTMVLEGHSDRVGVISHCGPSVVLTGGRDRLINQFDTRTGPRPVQQYARHEQEVCGLACAPGSSRLGIRDHFFASGGNENHVMVWDIRQPQRPLWRWTDHTAAVRALAWNPHERGILLSGGGTLDKTIRVWNTRNGRLVKKLATNSQVCNLVWSPSSSEFVSTHGYSRHHIAVWQYPQCQRLTMLMGHRARVLNCAQSPSGEDLVTAAADETLRFWRIFQSSARPRPRLSILDQLTPIR</sequence>
<dbReference type="InterPro" id="IPR036322">
    <property type="entry name" value="WD40_repeat_dom_sf"/>
</dbReference>
<dbReference type="GO" id="GO:1905786">
    <property type="term" value="P:positive regulation of anaphase-promoting complex-dependent catabolic process"/>
    <property type="evidence" value="ECO:0007669"/>
    <property type="project" value="TreeGrafter"/>
</dbReference>
<evidence type="ECO:0000313" key="8">
    <source>
        <dbReference type="EMBL" id="KAJ1979506.1"/>
    </source>
</evidence>
<keyword evidence="9" id="KW-1185">Reference proteome</keyword>
<keyword evidence="2 5" id="KW-0853">WD repeat</keyword>
<dbReference type="InterPro" id="IPR056150">
    <property type="entry name" value="WD40_CDC20-Fz"/>
</dbReference>
<feature type="repeat" description="WD" evidence="5">
    <location>
        <begin position="478"/>
        <end position="511"/>
    </location>
</feature>
<evidence type="ECO:0000256" key="2">
    <source>
        <dbReference type="ARBA" id="ARBA00022574"/>
    </source>
</evidence>
<keyword evidence="4" id="KW-0131">Cell cycle</keyword>
<reference evidence="8" key="1">
    <citation type="submission" date="2022-07" db="EMBL/GenBank/DDBJ databases">
        <title>Phylogenomic reconstructions and comparative analyses of Kickxellomycotina fungi.</title>
        <authorList>
            <person name="Reynolds N.K."/>
            <person name="Stajich J.E."/>
            <person name="Barry K."/>
            <person name="Grigoriev I.V."/>
            <person name="Crous P."/>
            <person name="Smith M.E."/>
        </authorList>
    </citation>
    <scope>NUCLEOTIDE SEQUENCE</scope>
    <source>
        <strain evidence="8">RSA 567</strain>
    </source>
</reference>
<comment type="caution">
    <text evidence="8">The sequence shown here is derived from an EMBL/GenBank/DDBJ whole genome shotgun (WGS) entry which is preliminary data.</text>
</comment>
<feature type="domain" description="CDC20/Fizzy WD40" evidence="7">
    <location>
        <begin position="199"/>
        <end position="509"/>
    </location>
</feature>
<feature type="compositionally biased region" description="Polar residues" evidence="6">
    <location>
        <begin position="130"/>
        <end position="140"/>
    </location>
</feature>
<dbReference type="OrthoDB" id="10263272at2759"/>
<dbReference type="EMBL" id="JANBQB010000215">
    <property type="protein sequence ID" value="KAJ1979506.1"/>
    <property type="molecule type" value="Genomic_DNA"/>
</dbReference>
<dbReference type="InterPro" id="IPR015943">
    <property type="entry name" value="WD40/YVTN_repeat-like_dom_sf"/>
</dbReference>
<dbReference type="Gene3D" id="2.130.10.10">
    <property type="entry name" value="YVTN repeat-like/Quinoprotein amine dehydrogenase"/>
    <property type="match status" value="1"/>
</dbReference>
<organism evidence="8 9">
    <name type="scientific">Dimargaris verticillata</name>
    <dbReference type="NCBI Taxonomy" id="2761393"/>
    <lineage>
        <taxon>Eukaryota</taxon>
        <taxon>Fungi</taxon>
        <taxon>Fungi incertae sedis</taxon>
        <taxon>Zoopagomycota</taxon>
        <taxon>Kickxellomycotina</taxon>
        <taxon>Dimargaritomycetes</taxon>
        <taxon>Dimargaritales</taxon>
        <taxon>Dimargaritaceae</taxon>
        <taxon>Dimargaris</taxon>
    </lineage>
</organism>
<evidence type="ECO:0000259" key="7">
    <source>
        <dbReference type="Pfam" id="PF24807"/>
    </source>
</evidence>
<dbReference type="GO" id="GO:0031145">
    <property type="term" value="P:anaphase-promoting complex-dependent catabolic process"/>
    <property type="evidence" value="ECO:0007669"/>
    <property type="project" value="TreeGrafter"/>
</dbReference>
<dbReference type="SUPFAM" id="SSF50978">
    <property type="entry name" value="WD40 repeat-like"/>
    <property type="match status" value="1"/>
</dbReference>
<evidence type="ECO:0000256" key="4">
    <source>
        <dbReference type="ARBA" id="ARBA00023306"/>
    </source>
</evidence>
<evidence type="ECO:0000256" key="1">
    <source>
        <dbReference type="ARBA" id="ARBA00006445"/>
    </source>
</evidence>
<dbReference type="GO" id="GO:1990757">
    <property type="term" value="F:ubiquitin ligase activator activity"/>
    <property type="evidence" value="ECO:0007669"/>
    <property type="project" value="TreeGrafter"/>
</dbReference>
<dbReference type="PROSITE" id="PS00678">
    <property type="entry name" value="WD_REPEATS_1"/>
    <property type="match status" value="1"/>
</dbReference>
<dbReference type="InterPro" id="IPR019775">
    <property type="entry name" value="WD40_repeat_CS"/>
</dbReference>
<name>A0A9W8ED86_9FUNG</name>
<evidence type="ECO:0000256" key="6">
    <source>
        <dbReference type="SAM" id="MobiDB-lite"/>
    </source>
</evidence>
<dbReference type="GO" id="GO:0010997">
    <property type="term" value="F:anaphase-promoting complex binding"/>
    <property type="evidence" value="ECO:0007669"/>
    <property type="project" value="InterPro"/>
</dbReference>
<feature type="region of interest" description="Disordered" evidence="6">
    <location>
        <begin position="120"/>
        <end position="178"/>
    </location>
</feature>
<dbReference type="PANTHER" id="PTHR19918:SF1">
    <property type="entry name" value="FIZZY-RELATED PROTEIN HOMOLOG"/>
    <property type="match status" value="1"/>
</dbReference>
<keyword evidence="3" id="KW-0677">Repeat</keyword>
<accession>A0A9W8ED86</accession>